<dbReference type="SMART" id="SM00642">
    <property type="entry name" value="Aamy"/>
    <property type="match status" value="1"/>
</dbReference>
<dbReference type="Proteomes" id="UP000031829">
    <property type="component" value="Chromosome"/>
</dbReference>
<name>A0A0B6ATM5_PRIM2</name>
<evidence type="ECO:0000256" key="4">
    <source>
        <dbReference type="ARBA" id="ARBA00022837"/>
    </source>
</evidence>
<dbReference type="InterPro" id="IPR013780">
    <property type="entry name" value="Glyco_hydro_b"/>
</dbReference>
<dbReference type="GO" id="GO:0005975">
    <property type="term" value="P:carbohydrate metabolic process"/>
    <property type="evidence" value="ECO:0007669"/>
    <property type="project" value="InterPro"/>
</dbReference>
<evidence type="ECO:0000256" key="3">
    <source>
        <dbReference type="ARBA" id="ARBA00022801"/>
    </source>
</evidence>
<dbReference type="InterPro" id="IPR005323">
    <property type="entry name" value="CBM41_pullulanase"/>
</dbReference>
<dbReference type="InterPro" id="IPR017853">
    <property type="entry name" value="GH"/>
</dbReference>
<dbReference type="Pfam" id="PF21653">
    <property type="entry name" value="pulA_all-beta"/>
    <property type="match status" value="1"/>
</dbReference>
<evidence type="ECO:0000256" key="9">
    <source>
        <dbReference type="ARBA" id="ARBA00031076"/>
    </source>
</evidence>
<dbReference type="RefSeq" id="WP_034652678.1">
    <property type="nucleotide sequence ID" value="NZ_BCVB01000005.1"/>
</dbReference>
<evidence type="ECO:0000256" key="6">
    <source>
        <dbReference type="ARBA" id="ARBA00023965"/>
    </source>
</evidence>
<keyword evidence="2" id="KW-0732">Signal</keyword>
<organism evidence="11 12">
    <name type="scientific">Priestia megaterium (strain ATCC 14581 / DSM 32 / CCUG 1817 / JCM 2506 / NBRC 15308 / NCIMB 9376 / NCTC 10342 / NRRL B-14308 / VKM B-512 / Ford 19)</name>
    <name type="common">Bacillus megaterium</name>
    <dbReference type="NCBI Taxonomy" id="1348623"/>
    <lineage>
        <taxon>Bacteria</taxon>
        <taxon>Bacillati</taxon>
        <taxon>Bacillota</taxon>
        <taxon>Bacilli</taxon>
        <taxon>Bacillales</taxon>
        <taxon>Bacillaceae</taxon>
        <taxon>Priestia</taxon>
    </lineage>
</organism>
<proteinExistence type="inferred from homology"/>
<dbReference type="EC" id="3.2.1.41" evidence="7"/>
<dbReference type="Gene3D" id="2.60.40.10">
    <property type="entry name" value="Immunoglobulins"/>
    <property type="match status" value="1"/>
</dbReference>
<dbReference type="GeneID" id="93642347"/>
<dbReference type="Pfam" id="PF00128">
    <property type="entry name" value="Alpha-amylase"/>
    <property type="match status" value="1"/>
</dbReference>
<dbReference type="NCBIfam" id="TIGR02104">
    <property type="entry name" value="pulA_typeI"/>
    <property type="match status" value="1"/>
</dbReference>
<dbReference type="SMR" id="A0A0B6ATM5"/>
<accession>A0A0B6ATM5</accession>
<protein>
    <recommendedName>
        <fullName evidence="7">pullulanase</fullName>
        <ecNumber evidence="7">3.2.1.41</ecNumber>
    </recommendedName>
    <alternativeName>
        <fullName evidence="8">Alpha-dextrin endo-1,6-alpha-glucosidase</fullName>
    </alternativeName>
    <alternativeName>
        <fullName evidence="9">Pullulan 6-glucanohydrolase</fullName>
    </alternativeName>
</protein>
<comment type="catalytic activity">
    <reaction evidence="6">
        <text>Hydrolysis of (1-&gt;6)-alpha-D-glucosidic linkages in pullulan, amylopectin and glycogen, and in the alpha- and beta-limit dextrins of amylopectin and glycogen.</text>
        <dbReference type="EC" id="3.2.1.41"/>
    </reaction>
</comment>
<dbReference type="SUPFAM" id="SSF51445">
    <property type="entry name" value="(Trans)glycosidases"/>
    <property type="match status" value="1"/>
</dbReference>
<feature type="domain" description="Glycosyl hydrolase family 13 catalytic" evidence="10">
    <location>
        <begin position="525"/>
        <end position="895"/>
    </location>
</feature>
<dbReference type="SUPFAM" id="SSF81296">
    <property type="entry name" value="E set domains"/>
    <property type="match status" value="1"/>
</dbReference>
<dbReference type="InterPro" id="IPR013783">
    <property type="entry name" value="Ig-like_fold"/>
</dbReference>
<dbReference type="CDD" id="cd02860">
    <property type="entry name" value="E_set_Pullulanase"/>
    <property type="match status" value="1"/>
</dbReference>
<evidence type="ECO:0000256" key="7">
    <source>
        <dbReference type="ARBA" id="ARBA00024062"/>
    </source>
</evidence>
<reference evidence="11 12" key="1">
    <citation type="journal article" date="2015" name="Genome Announc.">
        <title>Complete genome sequences for 35 biothreat assay-relevant bacillus species.</title>
        <authorList>
            <person name="Johnson S.L."/>
            <person name="Daligault H.E."/>
            <person name="Davenport K.W."/>
            <person name="Jaissle J."/>
            <person name="Frey K.G."/>
            <person name="Ladner J.T."/>
            <person name="Broomall S.M."/>
            <person name="Bishop-Lilly K.A."/>
            <person name="Bruce D.C."/>
            <person name="Gibbons H.S."/>
            <person name="Coyne S.R."/>
            <person name="Lo C.C."/>
            <person name="Meincke L."/>
            <person name="Munk A.C."/>
            <person name="Koroleva G.I."/>
            <person name="Rosenzweig C.N."/>
            <person name="Palacios G.F."/>
            <person name="Redden C.L."/>
            <person name="Minogue T.D."/>
            <person name="Chain P.S."/>
        </authorList>
    </citation>
    <scope>NUCLEOTIDE SEQUENCE [LARGE SCALE GENOMIC DNA]</scope>
    <source>
        <strain evidence="12">ATCC 14581 / DSM 32 / JCM 2506 / NBRC 15308 / NCIMB 9376 / NCTC 10342 / NRRL B-14308 / VKM B-512</strain>
    </source>
</reference>
<keyword evidence="4" id="KW-0106">Calcium</keyword>
<evidence type="ECO:0000256" key="8">
    <source>
        <dbReference type="ARBA" id="ARBA00029618"/>
    </source>
</evidence>
<dbReference type="Gene3D" id="2.60.40.1180">
    <property type="entry name" value="Golgi alpha-mannosidase II"/>
    <property type="match status" value="1"/>
</dbReference>
<evidence type="ECO:0000256" key="2">
    <source>
        <dbReference type="ARBA" id="ARBA00022729"/>
    </source>
</evidence>
<keyword evidence="5 11" id="KW-0326">Glycosidase</keyword>
<evidence type="ECO:0000313" key="12">
    <source>
        <dbReference type="Proteomes" id="UP000031829"/>
    </source>
</evidence>
<dbReference type="InterPro" id="IPR006047">
    <property type="entry name" value="GH13_cat_dom"/>
</dbReference>
<dbReference type="GO" id="GO:0051060">
    <property type="term" value="F:pullulanase activity"/>
    <property type="evidence" value="ECO:0007669"/>
    <property type="project" value="UniProtKB-EC"/>
</dbReference>
<dbReference type="PANTHER" id="PTHR43002">
    <property type="entry name" value="GLYCOGEN DEBRANCHING ENZYME"/>
    <property type="match status" value="1"/>
</dbReference>
<dbReference type="Gene3D" id="2.60.40.2320">
    <property type="match status" value="1"/>
</dbReference>
<dbReference type="InterPro" id="IPR049117">
    <property type="entry name" value="pulA_all-beta"/>
</dbReference>
<dbReference type="InterPro" id="IPR013784">
    <property type="entry name" value="Carb-bd-like_fold"/>
</dbReference>
<dbReference type="Pfam" id="PF02922">
    <property type="entry name" value="CBM_48"/>
    <property type="match status" value="1"/>
</dbReference>
<dbReference type="AlphaFoldDB" id="A0A0B6ATM5"/>
<dbReference type="Gene3D" id="2.60.40.1110">
    <property type="match status" value="2"/>
</dbReference>
<dbReference type="InterPro" id="IPR004193">
    <property type="entry name" value="Glyco_hydro_13_N"/>
</dbReference>
<evidence type="ECO:0000256" key="5">
    <source>
        <dbReference type="ARBA" id="ARBA00023295"/>
    </source>
</evidence>
<evidence type="ECO:0000313" key="11">
    <source>
        <dbReference type="EMBL" id="AJI24033.1"/>
    </source>
</evidence>
<dbReference type="Pfam" id="PF03714">
    <property type="entry name" value="PUD"/>
    <property type="match status" value="2"/>
</dbReference>
<dbReference type="InterPro" id="IPR011840">
    <property type="entry name" value="PulA_typeI"/>
</dbReference>
<dbReference type="Gene3D" id="3.20.20.80">
    <property type="entry name" value="Glycosidases"/>
    <property type="match status" value="1"/>
</dbReference>
<dbReference type="KEGG" id="bmeg:BG04_4338"/>
<sequence length="994" mass="112644">MITLSKKVIVKNVYVFYFMGGFSLKCSWTKYAMVLTALLLLVSSFFSPFMQSFASAADSTKITIHYQPAPNDTKEWGLWIFPEGGEGKPYTFTGEDQFGKVAEVELPDTYDKVGFIVRTESWEKDGGDRFVSVENGEGEVWVKSGDEHTYMSPPDGEYRDLPKFDKVNVTLNYHRYDGDYSGWNIWTWPGDEKEGKQIEFTEDTNFGKRATYTINSGSGNLFDKIGFIIVRHSTSDSDWENKDGGDRFITKVGKDGNVEVWIVQGQNRIYYDRAGVDITRKITKATMDTFNQITLETNVPFDSSKSLGDIEIDGAQIEKVIPYKEGEDAATTKVKIITKQPLDVTKTYKVKQKGYGSADVVNGNVVRTKEFDEKYAYSGNDLGNTYSKKQTNFRVWAPTASEAKLVTYSSWNSKAVKEISMTKSEKGTWKAELKGNQDELIYTYKVKIGNSWSEAVDPYVRATTVNGDRGVVVDLAKTNPRKWSANKPKFKNPEDAIIYELHVRDLSSQKESGIKNKGKYLGVAEWNTKGPNGVKTGLSHIKDLGVTHVQFLPIYDYRTVDETKLNEPQFNWGYDPKNYNVPEGSYSTNPYNPKTRIIELKQMIQTLHDKQLRIVMDVVYNHVYAVSEHSFDKLVPGYYFRYKEDGTLSNGTGVGNDTASEREMVRKFIVDSVAYWAKEYHIDGFRFDLMGIHDTKTMNEVRKKLDEIDPSIIVLGEGWDLGTELDAKLKANQKNAQDMKRIAHFNDGMRDGLKGSVFFDRENGFVNGKQGQEKLIQQSIAAGIDYDRSTATYEDPDQVVTYVEAHDNHTLWDKLQLTNPADTEQTRKQMHKLASSIILTSQGMNFIHAGQEFMRTKGGDHNSYQSPDSVNQLDWKRRAAFSQEVDYMKGLIALRKQYSSFRMTSAQAIHQNLRFVDAPANVVGYTLNAKANKDKANEIMVIHNANKQAQTVHLPSNRTWRLLVDGEQAGTKTLRTVKGNTVNVSPLSTFVLVR</sequence>
<dbReference type="HOGENOM" id="CLU_004744_1_0_9"/>
<dbReference type="EMBL" id="CP009920">
    <property type="protein sequence ID" value="AJI24033.1"/>
    <property type="molecule type" value="Genomic_DNA"/>
</dbReference>
<dbReference type="InterPro" id="IPR014756">
    <property type="entry name" value="Ig_E-set"/>
</dbReference>
<comment type="similarity">
    <text evidence="1">Belongs to the glycosyl hydrolase 13 family.</text>
</comment>
<dbReference type="CDD" id="cd11341">
    <property type="entry name" value="AmyAc_Pullulanase_LD-like"/>
    <property type="match status" value="1"/>
</dbReference>
<keyword evidence="3 11" id="KW-0378">Hydrolase</keyword>
<evidence type="ECO:0000259" key="10">
    <source>
        <dbReference type="SMART" id="SM00642"/>
    </source>
</evidence>
<evidence type="ECO:0000256" key="1">
    <source>
        <dbReference type="ARBA" id="ARBA00008061"/>
    </source>
</evidence>
<dbReference type="CDD" id="cd10315">
    <property type="entry name" value="CBM41_pullulanase"/>
    <property type="match status" value="2"/>
</dbReference>
<dbReference type="GO" id="GO:0030246">
    <property type="term" value="F:carbohydrate binding"/>
    <property type="evidence" value="ECO:0007669"/>
    <property type="project" value="InterPro"/>
</dbReference>
<dbReference type="SUPFAM" id="SSF49452">
    <property type="entry name" value="Starch-binding domain-like"/>
    <property type="match status" value="2"/>
</dbReference>
<gene>
    <name evidence="11" type="primary">pulA</name>
    <name evidence="11" type="ORF">BG04_4338</name>
</gene>